<reference evidence="3" key="1">
    <citation type="submission" date="2016-06" db="UniProtKB">
        <authorList>
            <consortium name="WormBaseParasite"/>
        </authorList>
    </citation>
    <scope>IDENTIFICATION</scope>
</reference>
<evidence type="ECO:0000313" key="2">
    <source>
        <dbReference type="Proteomes" id="UP000279833"/>
    </source>
</evidence>
<evidence type="ECO:0000313" key="3">
    <source>
        <dbReference type="WBParaSite" id="SCUD_0000402801-mRNA-1"/>
    </source>
</evidence>
<dbReference type="EMBL" id="UZAK01004953">
    <property type="protein sequence ID" value="VDO86070.1"/>
    <property type="molecule type" value="Genomic_DNA"/>
</dbReference>
<sequence length="117" mass="12144">MFVVFTAEFVRVQSHVTPALVPMTTRTNKVHHGANISSGTGGAYHAGLLLERSATLNTAGPGTSGNGTSSNQCASSTRGSDVVGAGELHRNQPCANIVGRSGYVIILFSSERGLLKM</sequence>
<name>A0A183JMU4_9TREM</name>
<dbReference type="WBParaSite" id="SCUD_0000402801-mRNA-1">
    <property type="protein sequence ID" value="SCUD_0000402801-mRNA-1"/>
    <property type="gene ID" value="SCUD_0000402801"/>
</dbReference>
<organism evidence="3">
    <name type="scientific">Schistosoma curassoni</name>
    <dbReference type="NCBI Taxonomy" id="6186"/>
    <lineage>
        <taxon>Eukaryota</taxon>
        <taxon>Metazoa</taxon>
        <taxon>Spiralia</taxon>
        <taxon>Lophotrochozoa</taxon>
        <taxon>Platyhelminthes</taxon>
        <taxon>Trematoda</taxon>
        <taxon>Digenea</taxon>
        <taxon>Strigeidida</taxon>
        <taxon>Schistosomatoidea</taxon>
        <taxon>Schistosomatidae</taxon>
        <taxon>Schistosoma</taxon>
    </lineage>
</organism>
<proteinExistence type="predicted"/>
<evidence type="ECO:0000313" key="1">
    <source>
        <dbReference type="EMBL" id="VDO86070.1"/>
    </source>
</evidence>
<protein>
    <submittedName>
        <fullName evidence="3">Secreted protein</fullName>
    </submittedName>
</protein>
<reference evidence="1 2" key="2">
    <citation type="submission" date="2018-11" db="EMBL/GenBank/DDBJ databases">
        <authorList>
            <consortium name="Pathogen Informatics"/>
        </authorList>
    </citation>
    <scope>NUCLEOTIDE SEQUENCE [LARGE SCALE GENOMIC DNA]</scope>
    <source>
        <strain evidence="1">Dakar</strain>
        <strain evidence="2">Dakar, Senegal</strain>
    </source>
</reference>
<accession>A0A183JMU4</accession>
<gene>
    <name evidence="1" type="ORF">SCUD_LOCUS4028</name>
</gene>
<dbReference type="Proteomes" id="UP000279833">
    <property type="component" value="Unassembled WGS sequence"/>
</dbReference>
<dbReference type="AlphaFoldDB" id="A0A183JMU4"/>
<keyword evidence="2" id="KW-1185">Reference proteome</keyword>
<dbReference type="STRING" id="6186.A0A183JMU4"/>